<name>A0A267FRQ9_9PLAT</name>
<comment type="caution">
    <text evidence="18">The sequence shown here is derived from an EMBL/GenBank/DDBJ whole genome shotgun (WGS) entry which is preliminary data.</text>
</comment>
<evidence type="ECO:0000256" key="9">
    <source>
        <dbReference type="ARBA" id="ARBA00022976"/>
    </source>
</evidence>
<keyword evidence="10" id="KW-1015">Disulfide bond</keyword>
<dbReference type="Gene3D" id="3.40.50.11350">
    <property type="match status" value="1"/>
</dbReference>
<evidence type="ECO:0000313" key="18">
    <source>
        <dbReference type="EMBL" id="PAA75767.1"/>
    </source>
</evidence>
<dbReference type="EMBL" id="NIVC01000254">
    <property type="protein sequence ID" value="PAA87008.1"/>
    <property type="molecule type" value="Genomic_DNA"/>
</dbReference>
<reference evidence="18 20" key="1">
    <citation type="submission" date="2017-06" db="EMBL/GenBank/DDBJ databases">
        <title>A platform for efficient transgenesis in Macrostomum lignano, a flatworm model organism for stem cell research.</title>
        <authorList>
            <person name="Berezikov E."/>
        </authorList>
    </citation>
    <scope>NUCLEOTIDE SEQUENCE [LARGE SCALE GENOMIC DNA]</scope>
    <source>
        <strain evidence="18">DV1</strain>
        <tissue evidence="18">Whole organism</tissue>
    </source>
</reference>
<dbReference type="GO" id="GO:0006004">
    <property type="term" value="P:fucose metabolic process"/>
    <property type="evidence" value="ECO:0007669"/>
    <property type="project" value="UniProtKB-KW"/>
</dbReference>
<evidence type="ECO:0000256" key="14">
    <source>
        <dbReference type="ARBA" id="ARBA00033080"/>
    </source>
</evidence>
<evidence type="ECO:0000256" key="2">
    <source>
        <dbReference type="ARBA" id="ARBA00004922"/>
    </source>
</evidence>
<dbReference type="EC" id="2.4.1.221" evidence="4"/>
<dbReference type="EMBL" id="NIVC01000863">
    <property type="protein sequence ID" value="PAA75767.1"/>
    <property type="molecule type" value="Genomic_DNA"/>
</dbReference>
<dbReference type="InterPro" id="IPR019378">
    <property type="entry name" value="GDP-Fuc_O-FucTrfase"/>
</dbReference>
<keyword evidence="9" id="KW-0914">Notch signaling pathway</keyword>
<comment type="similarity">
    <text evidence="3">Belongs to the glycosyltransferase 65 family.</text>
</comment>
<evidence type="ECO:0000256" key="7">
    <source>
        <dbReference type="ARBA" id="ARBA00022679"/>
    </source>
</evidence>
<evidence type="ECO:0000256" key="5">
    <source>
        <dbReference type="ARBA" id="ARBA00021745"/>
    </source>
</evidence>
<keyword evidence="20" id="KW-1185">Reference proteome</keyword>
<evidence type="ECO:0000256" key="3">
    <source>
        <dbReference type="ARBA" id="ARBA00010626"/>
    </source>
</evidence>
<feature type="chain" id="PRO_5011916128" description="GDP-fucose protein O-fucosyltransferase 1" evidence="17">
    <location>
        <begin position="28"/>
        <end position="386"/>
    </location>
</feature>
<dbReference type="GO" id="GO:0005783">
    <property type="term" value="C:endoplasmic reticulum"/>
    <property type="evidence" value="ECO:0007669"/>
    <property type="project" value="UniProtKB-SubCell"/>
</dbReference>
<keyword evidence="6" id="KW-0328">Glycosyltransferase</keyword>
<dbReference type="Proteomes" id="UP000215902">
    <property type="component" value="Unassembled WGS sequence"/>
</dbReference>
<evidence type="ECO:0000256" key="17">
    <source>
        <dbReference type="SAM" id="SignalP"/>
    </source>
</evidence>
<evidence type="ECO:0000256" key="8">
    <source>
        <dbReference type="ARBA" id="ARBA00022824"/>
    </source>
</evidence>
<evidence type="ECO:0000256" key="6">
    <source>
        <dbReference type="ARBA" id="ARBA00022676"/>
    </source>
</evidence>
<keyword evidence="7" id="KW-0808">Transferase</keyword>
<proteinExistence type="inferred from homology"/>
<accession>A0A267FRQ9</accession>
<dbReference type="InterPro" id="IPR039922">
    <property type="entry name" value="POFUT1"/>
</dbReference>
<dbReference type="Gene3D" id="3.40.50.11340">
    <property type="match status" value="1"/>
</dbReference>
<dbReference type="AlphaFoldDB" id="A0A267FRQ9"/>
<organism evidence="18 20">
    <name type="scientific">Macrostomum lignano</name>
    <dbReference type="NCBI Taxonomy" id="282301"/>
    <lineage>
        <taxon>Eukaryota</taxon>
        <taxon>Metazoa</taxon>
        <taxon>Spiralia</taxon>
        <taxon>Lophotrochozoa</taxon>
        <taxon>Platyhelminthes</taxon>
        <taxon>Rhabditophora</taxon>
        <taxon>Macrostomorpha</taxon>
        <taxon>Macrostomida</taxon>
        <taxon>Macrostomidae</taxon>
        <taxon>Macrostomum</taxon>
    </lineage>
</organism>
<keyword evidence="8" id="KW-0256">Endoplasmic reticulum</keyword>
<evidence type="ECO:0000313" key="20">
    <source>
        <dbReference type="Proteomes" id="UP000215902"/>
    </source>
</evidence>
<evidence type="ECO:0000256" key="4">
    <source>
        <dbReference type="ARBA" id="ARBA00012196"/>
    </source>
</evidence>
<comment type="catalytic activity">
    <reaction evidence="15">
        <text>L-threonyl-[protein] + GDP-beta-L-fucose = 3-O-(alpha-L-fucosyl)-L-threonyl-[protein] + GDP + H(+)</text>
        <dbReference type="Rhea" id="RHEA:70491"/>
        <dbReference type="Rhea" id="RHEA-COMP:11060"/>
        <dbReference type="Rhea" id="RHEA-COMP:17915"/>
        <dbReference type="ChEBI" id="CHEBI:15378"/>
        <dbReference type="ChEBI" id="CHEBI:30013"/>
        <dbReference type="ChEBI" id="CHEBI:57273"/>
        <dbReference type="ChEBI" id="CHEBI:58189"/>
        <dbReference type="ChEBI" id="CHEBI:189631"/>
        <dbReference type="EC" id="2.4.1.221"/>
    </reaction>
    <physiologicalReaction direction="left-to-right" evidence="15">
        <dbReference type="Rhea" id="RHEA:70492"/>
    </physiologicalReaction>
</comment>
<feature type="non-terminal residue" evidence="18">
    <location>
        <position position="1"/>
    </location>
</feature>
<evidence type="ECO:0000256" key="15">
    <source>
        <dbReference type="ARBA" id="ARBA00047273"/>
    </source>
</evidence>
<evidence type="ECO:0000256" key="16">
    <source>
        <dbReference type="ARBA" id="ARBA00048647"/>
    </source>
</evidence>
<feature type="signal peptide" evidence="17">
    <location>
        <begin position="1"/>
        <end position="27"/>
    </location>
</feature>
<dbReference type="Pfam" id="PF10250">
    <property type="entry name" value="O-FucT"/>
    <property type="match status" value="1"/>
</dbReference>
<dbReference type="CDD" id="cd11302">
    <property type="entry name" value="O-FucT-1"/>
    <property type="match status" value="1"/>
</dbReference>
<dbReference type="OrthoDB" id="10050276at2759"/>
<comment type="pathway">
    <text evidence="2">Protein modification; protein glycosylation.</text>
</comment>
<dbReference type="PANTHER" id="PTHR21420:SF10">
    <property type="entry name" value="GDP-FUCOSE PROTEIN O-FUCOSYLTRANSFERASE 1"/>
    <property type="match status" value="1"/>
</dbReference>
<evidence type="ECO:0000256" key="13">
    <source>
        <dbReference type="ARBA" id="ARBA00023277"/>
    </source>
</evidence>
<keyword evidence="11" id="KW-0325">Glycoprotein</keyword>
<evidence type="ECO:0000256" key="12">
    <source>
        <dbReference type="ARBA" id="ARBA00023253"/>
    </source>
</evidence>
<evidence type="ECO:0000256" key="1">
    <source>
        <dbReference type="ARBA" id="ARBA00004240"/>
    </source>
</evidence>
<keyword evidence="13" id="KW-0119">Carbohydrate metabolism</keyword>
<evidence type="ECO:0000256" key="11">
    <source>
        <dbReference type="ARBA" id="ARBA00023180"/>
    </source>
</evidence>
<sequence length="386" mass="42060">LPIYLVFTMLSLFALVLLLVVPSSALASRSVSGYLIYCPCMGRFGNQAEQFLGVLAFARQLRRTLVVPPWISYGRPGAGIDLTPFGRHFNLTKLDAAHPVIDMRQFVDKLSPALWPAGSRAVFCHSAREDGTCQAKVGNPFGPFWDAFGVNFDRDEFYGNTAGSSLGDSESWQRNYPSNRWPVLAFMGAPASFPAQPKHLGLHRHVAFNEEFLESLNLLMEANDLQRPILGVHLRNNVDFSRACGTLLPQLPAGAGLFSSYQCFGPSSHLGQLSMKTCVPDDATILEDVNRLAKSLNIRTVFVATDFDAKLSLMKKAAPEAVKFVSTQTLGTDVFQDVGLLTLADAVLLNCASSLSAFVRRSRDAAGRPSNYLGLAGATGWGHDEL</sequence>
<evidence type="ECO:0000313" key="19">
    <source>
        <dbReference type="EMBL" id="PAA87008.1"/>
    </source>
</evidence>
<gene>
    <name evidence="18" type="ORF">BOX15_Mlig000489g1</name>
    <name evidence="19" type="ORF">BOX15_Mlig006951g2</name>
</gene>
<keyword evidence="12" id="KW-0294">Fucose metabolism</keyword>
<dbReference type="PANTHER" id="PTHR21420">
    <property type="entry name" value="GDP-FUCOSE PROTEIN O-FUCOSYLTRANSFERASE 1"/>
    <property type="match status" value="1"/>
</dbReference>
<dbReference type="GO" id="GO:0007219">
    <property type="term" value="P:Notch signaling pathway"/>
    <property type="evidence" value="ECO:0007669"/>
    <property type="project" value="UniProtKB-KW"/>
</dbReference>
<protein>
    <recommendedName>
        <fullName evidence="5">GDP-fucose protein O-fucosyltransferase 1</fullName>
        <ecNumber evidence="4">2.4.1.221</ecNumber>
    </recommendedName>
    <alternativeName>
        <fullName evidence="14">Peptide-O-fucosyltransferase 1</fullName>
    </alternativeName>
</protein>
<evidence type="ECO:0000256" key="10">
    <source>
        <dbReference type="ARBA" id="ARBA00023157"/>
    </source>
</evidence>
<dbReference type="UniPathway" id="UPA00378"/>
<dbReference type="STRING" id="282301.A0A267FRQ9"/>
<comment type="subcellular location">
    <subcellularLocation>
        <location evidence="1">Endoplasmic reticulum</location>
    </subcellularLocation>
</comment>
<keyword evidence="17" id="KW-0732">Signal</keyword>
<comment type="catalytic activity">
    <reaction evidence="16">
        <text>L-seryl-[protein] + GDP-beta-L-fucose = 3-O-(alpha-L-fucosyl)-L-seryl-[protein] + GDP + H(+)</text>
        <dbReference type="Rhea" id="RHEA:63644"/>
        <dbReference type="Rhea" id="RHEA-COMP:9863"/>
        <dbReference type="Rhea" id="RHEA-COMP:17914"/>
        <dbReference type="ChEBI" id="CHEBI:15378"/>
        <dbReference type="ChEBI" id="CHEBI:29999"/>
        <dbReference type="ChEBI" id="CHEBI:57273"/>
        <dbReference type="ChEBI" id="CHEBI:58189"/>
        <dbReference type="ChEBI" id="CHEBI:189632"/>
        <dbReference type="EC" id="2.4.1.221"/>
    </reaction>
    <physiologicalReaction direction="left-to-right" evidence="16">
        <dbReference type="Rhea" id="RHEA:63645"/>
    </physiologicalReaction>
</comment>
<dbReference type="GO" id="GO:0046922">
    <property type="term" value="F:peptide-O-fucosyltransferase activity"/>
    <property type="evidence" value="ECO:0007669"/>
    <property type="project" value="UniProtKB-EC"/>
</dbReference>